<reference evidence="1 2" key="1">
    <citation type="submission" date="2020-06" db="EMBL/GenBank/DDBJ databases">
        <title>Haloterrigena sp. nov., an extremely halophilic archaeon isolated from a saline sediment.</title>
        <authorList>
            <person name="Liu B.-B."/>
        </authorList>
    </citation>
    <scope>NUCLEOTIDE SEQUENCE [LARGE SCALE GENOMIC DNA]</scope>
    <source>
        <strain evidence="1 2">SYSU A558-1</strain>
    </source>
</reference>
<protein>
    <recommendedName>
        <fullName evidence="3">ArsR family transcriptional regulator</fullName>
    </recommendedName>
</protein>
<evidence type="ECO:0008006" key="3">
    <source>
        <dbReference type="Google" id="ProtNLM"/>
    </source>
</evidence>
<comment type="caution">
    <text evidence="1">The sequence shown here is derived from an EMBL/GenBank/DDBJ whole genome shotgun (WGS) entry which is preliminary data.</text>
</comment>
<name>A0ABX2LJK3_9EURY</name>
<keyword evidence="2" id="KW-1185">Reference proteome</keyword>
<dbReference type="Proteomes" id="UP001016761">
    <property type="component" value="Unassembled WGS sequence"/>
</dbReference>
<gene>
    <name evidence="1" type="ORF">HTZ84_21010</name>
</gene>
<dbReference type="RefSeq" id="WP_174682456.1">
    <property type="nucleotide sequence ID" value="NZ_JABUQZ010000001.1"/>
</dbReference>
<sequence>MSEESVFLDDVTARIMRVLLENPAVFYNKSQLTKAADVSRPAFYDRFDELRDRRIIEPAEVVSGHQYWTLNSDSELANAFSTLLYPEGDSAE</sequence>
<organism evidence="1 2">
    <name type="scientific">Haloterrigena gelatinilytica</name>
    <dbReference type="NCBI Taxonomy" id="2741724"/>
    <lineage>
        <taxon>Archaea</taxon>
        <taxon>Methanobacteriati</taxon>
        <taxon>Methanobacteriota</taxon>
        <taxon>Stenosarchaea group</taxon>
        <taxon>Halobacteria</taxon>
        <taxon>Halobacteriales</taxon>
        <taxon>Natrialbaceae</taxon>
        <taxon>Haloterrigena</taxon>
    </lineage>
</organism>
<dbReference type="EMBL" id="JABUQZ010000001">
    <property type="protein sequence ID" value="NUC74745.1"/>
    <property type="molecule type" value="Genomic_DNA"/>
</dbReference>
<evidence type="ECO:0000313" key="2">
    <source>
        <dbReference type="Proteomes" id="UP001016761"/>
    </source>
</evidence>
<evidence type="ECO:0000313" key="1">
    <source>
        <dbReference type="EMBL" id="NUC74745.1"/>
    </source>
</evidence>
<accession>A0ABX2LJK3</accession>
<proteinExistence type="predicted"/>